<protein>
    <submittedName>
        <fullName evidence="1">Uncharacterized protein</fullName>
    </submittedName>
</protein>
<evidence type="ECO:0000313" key="2">
    <source>
        <dbReference type="Proteomes" id="UP000004221"/>
    </source>
</evidence>
<accession>I4ED31</accession>
<dbReference type="RefSeq" id="WP_008474764.1">
    <property type="nucleotide sequence ID" value="NZ_CAGS01000039.1"/>
</dbReference>
<dbReference type="InterPro" id="IPR045660">
    <property type="entry name" value="DUF6390"/>
</dbReference>
<keyword evidence="2" id="KW-1185">Reference proteome</keyword>
<dbReference type="AlphaFoldDB" id="I4ED31"/>
<reference evidence="1 2" key="1">
    <citation type="journal article" date="2012" name="ISME J.">
        <title>Nitrification expanded: discovery, physiology and genomics of a nitrite-oxidizing bacterium from the phylum Chloroflexi.</title>
        <authorList>
            <person name="Sorokin D.Y."/>
            <person name="Lucker S."/>
            <person name="Vejmelkova D."/>
            <person name="Kostrikina N.A."/>
            <person name="Kleerebezem R."/>
            <person name="Rijpstra W.I."/>
            <person name="Damste J.S."/>
            <person name="Le Paslier D."/>
            <person name="Muyzer G."/>
            <person name="Wagner M."/>
            <person name="van Loosdrecht M.C."/>
            <person name="Daims H."/>
        </authorList>
    </citation>
    <scope>NUCLEOTIDE SEQUENCE [LARGE SCALE GENOMIC DNA]</scope>
    <source>
        <strain evidence="2">none</strain>
    </source>
</reference>
<gene>
    <name evidence="1" type="ORF">NITHO_1330008</name>
</gene>
<sequence>MTETPGIVRTGGSPAARSIAGTSRFIRYAFMPNRLRYCGGDDNRDLFEYALAMVREPPVDAMLRKFTGALPYLRLIAGANAIADPFDDRVVEAYWIGNELLDRVEVRRLHDALRERFGKQLSPRLRDLVLRKVPAGARAHHSFHVFDVHSRVGEIDNTLETMDQCRVSWGNVLRVEGAELVVERQPLQLLDGKIALGPARTERVVRQVDGRSFASAKPGDWVAIHWGWVCEVLTPRQQAQLAHYTRYHLALANQTL</sequence>
<dbReference type="OrthoDB" id="2111648at2"/>
<dbReference type="Proteomes" id="UP000004221">
    <property type="component" value="Unassembled WGS sequence"/>
</dbReference>
<organism evidence="1 2">
    <name type="scientific">Nitrolancea hollandica Lb</name>
    <dbReference type="NCBI Taxonomy" id="1129897"/>
    <lineage>
        <taxon>Bacteria</taxon>
        <taxon>Pseudomonadati</taxon>
        <taxon>Thermomicrobiota</taxon>
        <taxon>Thermomicrobia</taxon>
        <taxon>Sphaerobacterales</taxon>
        <taxon>Sphaerobacterineae</taxon>
        <taxon>Sphaerobacteraceae</taxon>
        <taxon>Nitrolancea</taxon>
    </lineage>
</organism>
<proteinExistence type="predicted"/>
<evidence type="ECO:0000313" key="1">
    <source>
        <dbReference type="EMBL" id="CCF82593.1"/>
    </source>
</evidence>
<name>I4ED31_9BACT</name>
<dbReference type="EMBL" id="CAGS01000039">
    <property type="protein sequence ID" value="CCF82593.1"/>
    <property type="molecule type" value="Genomic_DNA"/>
</dbReference>
<dbReference type="Pfam" id="PF19927">
    <property type="entry name" value="DUF6390"/>
    <property type="match status" value="1"/>
</dbReference>
<comment type="caution">
    <text evidence="1">The sequence shown here is derived from an EMBL/GenBank/DDBJ whole genome shotgun (WGS) entry which is preliminary data.</text>
</comment>